<keyword evidence="1" id="KW-1133">Transmembrane helix</keyword>
<protein>
    <submittedName>
        <fullName evidence="3">Uncharacterized protein</fullName>
    </submittedName>
</protein>
<keyword evidence="1" id="KW-0472">Membrane</keyword>
<feature type="transmembrane region" description="Helical" evidence="1">
    <location>
        <begin position="543"/>
        <end position="561"/>
    </location>
</feature>
<name>A0A9D9GV88_9FIRM</name>
<reference evidence="3" key="2">
    <citation type="journal article" date="2021" name="PeerJ">
        <title>Extensive microbial diversity within the chicken gut microbiome revealed by metagenomics and culture.</title>
        <authorList>
            <person name="Gilroy R."/>
            <person name="Ravi A."/>
            <person name="Getino M."/>
            <person name="Pursley I."/>
            <person name="Horton D.L."/>
            <person name="Alikhan N.F."/>
            <person name="Baker D."/>
            <person name="Gharbi K."/>
            <person name="Hall N."/>
            <person name="Watson M."/>
            <person name="Adriaenssens E.M."/>
            <person name="Foster-Nyarko E."/>
            <person name="Jarju S."/>
            <person name="Secka A."/>
            <person name="Antonio M."/>
            <person name="Oren A."/>
            <person name="Chaudhuri R.R."/>
            <person name="La Ragione R."/>
            <person name="Hildebrand F."/>
            <person name="Pallen M.J."/>
        </authorList>
    </citation>
    <scope>NUCLEOTIDE SEQUENCE</scope>
    <source>
        <strain evidence="3">17113</strain>
    </source>
</reference>
<dbReference type="AlphaFoldDB" id="A0A9D9GV88"/>
<comment type="caution">
    <text evidence="3">The sequence shown here is derived from an EMBL/GenBank/DDBJ whole genome shotgun (WGS) entry which is preliminary data.</text>
</comment>
<organism evidence="3 4">
    <name type="scientific">Candidatus Alloenteromonas pullistercoris</name>
    <dbReference type="NCBI Taxonomy" id="2840785"/>
    <lineage>
        <taxon>Bacteria</taxon>
        <taxon>Bacillati</taxon>
        <taxon>Bacillota</taxon>
        <taxon>Bacillota incertae sedis</taxon>
        <taxon>Candidatus Alloenteromonas</taxon>
    </lineage>
</organism>
<proteinExistence type="predicted"/>
<keyword evidence="2" id="KW-0732">Signal</keyword>
<accession>A0A9D9GV88</accession>
<reference evidence="3" key="1">
    <citation type="submission" date="2020-10" db="EMBL/GenBank/DDBJ databases">
        <authorList>
            <person name="Gilroy R."/>
        </authorList>
    </citation>
    <scope>NUCLEOTIDE SEQUENCE</scope>
    <source>
        <strain evidence="3">17113</strain>
    </source>
</reference>
<gene>
    <name evidence="3" type="ORF">IAC61_03490</name>
</gene>
<feature type="signal peptide" evidence="2">
    <location>
        <begin position="1"/>
        <end position="21"/>
    </location>
</feature>
<feature type="chain" id="PRO_5038527131" evidence="2">
    <location>
        <begin position="22"/>
        <end position="575"/>
    </location>
</feature>
<evidence type="ECO:0000256" key="1">
    <source>
        <dbReference type="SAM" id="Phobius"/>
    </source>
</evidence>
<dbReference type="Proteomes" id="UP000823634">
    <property type="component" value="Unassembled WGS sequence"/>
</dbReference>
<sequence length="575" mass="65024">MRKAALGALSFMALAIPSAIASPCLAKGVFAAQEMSPDSSNIAESDVYWDIYSMCADKWMEDHPDSAGFNPYYITPKYGSSHTKSLIGSSLAVVPSGEDLYLYMWFDTSDYGWNGDSGEVALSTSTAIAESGGYEVEERTVDAQLVSEYGFDSTGGSNWLAKYRLSGALEGGSGNKHVELLSFSFIYFDQDGEQQTVSIELSEDLQWNGDQVDDGGFEYALESDNYVNIRRKKVNMILEPDLNSDKEDWEYRSNSSMFADDGSSMADKNCLAEFNIDAKKATAYERMYETTYCFFEPVDYFSDGARIEYPINQVTEISFSFNRMTYRYSASGFENDMLDFVDTMPCYTGLYGKPNYKSPLENGAYFSDESYEYVEKTVSINEGVSYVTRDERNFLFWNWPEERSKMDAIVDCSDTSGWEDDPDYATLLQFIEDNKWDYRWAFLVDQSERNGYEIGSEKIKYNGWWWRHWNAYTECHEVTDLAILRLKFSNVANESFDLTALDTTDNTESVYVPSTGGSVVGVNGHIVSPMSPDLNAWENFLDVLRIIGVCLGAALLIYGLWKVYKLVATVKSVKR</sequence>
<evidence type="ECO:0000313" key="4">
    <source>
        <dbReference type="Proteomes" id="UP000823634"/>
    </source>
</evidence>
<keyword evidence="1" id="KW-0812">Transmembrane</keyword>
<evidence type="ECO:0000256" key="2">
    <source>
        <dbReference type="SAM" id="SignalP"/>
    </source>
</evidence>
<evidence type="ECO:0000313" key="3">
    <source>
        <dbReference type="EMBL" id="MBO8426366.1"/>
    </source>
</evidence>
<dbReference type="EMBL" id="JADINA010000022">
    <property type="protein sequence ID" value="MBO8426366.1"/>
    <property type="molecule type" value="Genomic_DNA"/>
</dbReference>